<evidence type="ECO:0000256" key="3">
    <source>
        <dbReference type="ARBA" id="ARBA00016337"/>
    </source>
</evidence>
<keyword evidence="11" id="KW-0732">Signal</keyword>
<evidence type="ECO:0000256" key="1">
    <source>
        <dbReference type="ARBA" id="ARBA00001946"/>
    </source>
</evidence>
<evidence type="ECO:0000256" key="5">
    <source>
        <dbReference type="ARBA" id="ARBA00022679"/>
    </source>
</evidence>
<dbReference type="InterPro" id="IPR024932">
    <property type="entry name" value="ApbE"/>
</dbReference>
<evidence type="ECO:0000313" key="12">
    <source>
        <dbReference type="EMBL" id="MBR9651399.1"/>
    </source>
</evidence>
<dbReference type="PANTHER" id="PTHR30040">
    <property type="entry name" value="THIAMINE BIOSYNTHESIS LIPOPROTEIN APBE"/>
    <property type="match status" value="1"/>
</dbReference>
<accession>A0ABS5HQY6</accession>
<dbReference type="Gene3D" id="3.10.520.10">
    <property type="entry name" value="ApbE-like domains"/>
    <property type="match status" value="1"/>
</dbReference>
<evidence type="ECO:0000256" key="6">
    <source>
        <dbReference type="ARBA" id="ARBA00022723"/>
    </source>
</evidence>
<evidence type="ECO:0000256" key="2">
    <source>
        <dbReference type="ARBA" id="ARBA00011955"/>
    </source>
</evidence>
<keyword evidence="6" id="KW-0479">Metal-binding</keyword>
<feature type="signal peptide" evidence="11">
    <location>
        <begin position="1"/>
        <end position="26"/>
    </location>
</feature>
<dbReference type="GO" id="GO:0016740">
    <property type="term" value="F:transferase activity"/>
    <property type="evidence" value="ECO:0007669"/>
    <property type="project" value="UniProtKB-KW"/>
</dbReference>
<evidence type="ECO:0000256" key="7">
    <source>
        <dbReference type="ARBA" id="ARBA00022827"/>
    </source>
</evidence>
<evidence type="ECO:0000313" key="13">
    <source>
        <dbReference type="Proteomes" id="UP001195941"/>
    </source>
</evidence>
<comment type="catalytic activity">
    <reaction evidence="10">
        <text>L-threonyl-[protein] + FAD = FMN-L-threonyl-[protein] + AMP + H(+)</text>
        <dbReference type="Rhea" id="RHEA:36847"/>
        <dbReference type="Rhea" id="RHEA-COMP:11060"/>
        <dbReference type="Rhea" id="RHEA-COMP:11061"/>
        <dbReference type="ChEBI" id="CHEBI:15378"/>
        <dbReference type="ChEBI" id="CHEBI:30013"/>
        <dbReference type="ChEBI" id="CHEBI:57692"/>
        <dbReference type="ChEBI" id="CHEBI:74257"/>
        <dbReference type="ChEBI" id="CHEBI:456215"/>
        <dbReference type="EC" id="2.7.1.180"/>
    </reaction>
</comment>
<organism evidence="12 13">
    <name type="scientific">Thalassovita aquimarina</name>
    <dbReference type="NCBI Taxonomy" id="2785917"/>
    <lineage>
        <taxon>Bacteria</taxon>
        <taxon>Pseudomonadati</taxon>
        <taxon>Pseudomonadota</taxon>
        <taxon>Alphaproteobacteria</taxon>
        <taxon>Rhodobacterales</taxon>
        <taxon>Roseobacteraceae</taxon>
        <taxon>Thalassovita</taxon>
    </lineage>
</organism>
<dbReference type="SUPFAM" id="SSF143631">
    <property type="entry name" value="ApbE-like"/>
    <property type="match status" value="1"/>
</dbReference>
<dbReference type="InterPro" id="IPR003374">
    <property type="entry name" value="ApbE-like_sf"/>
</dbReference>
<dbReference type="PANTHER" id="PTHR30040:SF2">
    <property type="entry name" value="FAD:PROTEIN FMN TRANSFERASE"/>
    <property type="match status" value="1"/>
</dbReference>
<keyword evidence="13" id="KW-1185">Reference proteome</keyword>
<sequence length="304" mass="32424">MHMKRRRFLSFVSAACLTAAAAPASAFRWQGVALGAKAQIVLDHPEAEPIAAAARAEIARLEQIFSLYRPDSEIMRLNRNGRLEAPSFEMLECLTLARRIHEVTGGLFDPTVQPLWRLLAEAAAAGRIPEASPLKAARALVGFDRVGTEAGRITLAPGQALTLNGIAQGFIADKVAALLAARGVKDVLIDTGEIVAMGAGRGHDGWPVTLRGEDRARLWRDRALASSATFGTVMDEAGHQGHILAPEGSAQVPTEITISAKSAAMADGLSTALCLVANEAEARNLLRSVKQARLERFLQRAMPG</sequence>
<comment type="caution">
    <text evidence="12">The sequence shown here is derived from an EMBL/GenBank/DDBJ whole genome shotgun (WGS) entry which is preliminary data.</text>
</comment>
<evidence type="ECO:0000256" key="11">
    <source>
        <dbReference type="SAM" id="SignalP"/>
    </source>
</evidence>
<name>A0ABS5HQY6_9RHOB</name>
<keyword evidence="8" id="KW-0460">Magnesium</keyword>
<dbReference type="EC" id="2.7.1.180" evidence="2"/>
<dbReference type="PROSITE" id="PS51318">
    <property type="entry name" value="TAT"/>
    <property type="match status" value="1"/>
</dbReference>
<dbReference type="Proteomes" id="UP001195941">
    <property type="component" value="Unassembled WGS sequence"/>
</dbReference>
<dbReference type="EMBL" id="JADMKU010000007">
    <property type="protein sequence ID" value="MBR9651399.1"/>
    <property type="molecule type" value="Genomic_DNA"/>
</dbReference>
<keyword evidence="7" id="KW-0274">FAD</keyword>
<dbReference type="RefSeq" id="WP_212700919.1">
    <property type="nucleotide sequence ID" value="NZ_JADMKU010000007.1"/>
</dbReference>
<evidence type="ECO:0000256" key="10">
    <source>
        <dbReference type="ARBA" id="ARBA00048540"/>
    </source>
</evidence>
<proteinExistence type="predicted"/>
<protein>
    <recommendedName>
        <fullName evidence="3">FAD:protein FMN transferase</fullName>
        <ecNumber evidence="2">2.7.1.180</ecNumber>
    </recommendedName>
    <alternativeName>
        <fullName evidence="9">Flavin transferase</fullName>
    </alternativeName>
</protein>
<evidence type="ECO:0000256" key="4">
    <source>
        <dbReference type="ARBA" id="ARBA00022630"/>
    </source>
</evidence>
<gene>
    <name evidence="12" type="ORF">IT775_09715</name>
</gene>
<dbReference type="Pfam" id="PF02424">
    <property type="entry name" value="ApbE"/>
    <property type="match status" value="1"/>
</dbReference>
<evidence type="ECO:0000256" key="9">
    <source>
        <dbReference type="ARBA" id="ARBA00031306"/>
    </source>
</evidence>
<feature type="chain" id="PRO_5047094339" description="FAD:protein FMN transferase" evidence="11">
    <location>
        <begin position="27"/>
        <end position="304"/>
    </location>
</feature>
<dbReference type="InterPro" id="IPR006311">
    <property type="entry name" value="TAT_signal"/>
</dbReference>
<comment type="cofactor">
    <cofactor evidence="1">
        <name>Mg(2+)</name>
        <dbReference type="ChEBI" id="CHEBI:18420"/>
    </cofactor>
</comment>
<keyword evidence="5 12" id="KW-0808">Transferase</keyword>
<reference evidence="12 13" key="1">
    <citation type="journal article" date="2021" name="Arch. Microbiol.">
        <title>Thalassobius aquimarinus sp. nov., isolated from the Sea of Japan seashore.</title>
        <authorList>
            <person name="Kurilenko V.V."/>
            <person name="Romanenko L.A."/>
            <person name="Chernysheva N.Y."/>
            <person name="Velansky P.V."/>
            <person name="Tekutyeva L.A."/>
            <person name="Isaeva M.P."/>
            <person name="Mikhailov V.V."/>
        </authorList>
    </citation>
    <scope>NUCLEOTIDE SEQUENCE [LARGE SCALE GENOMIC DNA]</scope>
    <source>
        <strain evidence="12 13">KMM 8518</strain>
    </source>
</reference>
<evidence type="ECO:0000256" key="8">
    <source>
        <dbReference type="ARBA" id="ARBA00022842"/>
    </source>
</evidence>
<keyword evidence="4" id="KW-0285">Flavoprotein</keyword>